<keyword evidence="2" id="KW-0805">Transcription regulation</keyword>
<protein>
    <recommendedName>
        <fullName evidence="6">TF-B3 domain-containing protein</fullName>
    </recommendedName>
</protein>
<dbReference type="GO" id="GO:0003677">
    <property type="term" value="F:DNA binding"/>
    <property type="evidence" value="ECO:0007669"/>
    <property type="project" value="UniProtKB-KW"/>
</dbReference>
<evidence type="ECO:0000256" key="3">
    <source>
        <dbReference type="ARBA" id="ARBA00023125"/>
    </source>
</evidence>
<comment type="caution">
    <text evidence="7">The sequence shown here is derived from an EMBL/GenBank/DDBJ whole genome shotgun (WGS) entry which is preliminary data.</text>
</comment>
<dbReference type="SMART" id="SM01019">
    <property type="entry name" value="B3"/>
    <property type="match status" value="2"/>
</dbReference>
<dbReference type="CDD" id="cd10017">
    <property type="entry name" value="B3_DNA"/>
    <property type="match status" value="2"/>
</dbReference>
<evidence type="ECO:0000256" key="2">
    <source>
        <dbReference type="ARBA" id="ARBA00023015"/>
    </source>
</evidence>
<dbReference type="InterPro" id="IPR015300">
    <property type="entry name" value="DNA-bd_pseudobarrel_sf"/>
</dbReference>
<dbReference type="InterPro" id="IPR003340">
    <property type="entry name" value="B3_DNA-bd"/>
</dbReference>
<keyword evidence="5" id="KW-0539">Nucleus</keyword>
<name>A0ABD3BGD2_9LAMI</name>
<dbReference type="EMBL" id="JAVIJP010000092">
    <property type="protein sequence ID" value="KAL3616460.1"/>
    <property type="molecule type" value="Genomic_DNA"/>
</dbReference>
<evidence type="ECO:0000256" key="5">
    <source>
        <dbReference type="ARBA" id="ARBA00023242"/>
    </source>
</evidence>
<comment type="subcellular location">
    <subcellularLocation>
        <location evidence="1">Nucleus</location>
    </subcellularLocation>
</comment>
<dbReference type="PANTHER" id="PTHR31920:SF145">
    <property type="entry name" value="B3 DOMAIN-CONTAINING PROTEIN REM20-LIKE ISOFORM X1"/>
    <property type="match status" value="1"/>
</dbReference>
<dbReference type="Proteomes" id="UP001632038">
    <property type="component" value="Unassembled WGS sequence"/>
</dbReference>
<proteinExistence type="predicted"/>
<dbReference type="Pfam" id="PF02362">
    <property type="entry name" value="B3"/>
    <property type="match status" value="2"/>
</dbReference>
<evidence type="ECO:0000313" key="7">
    <source>
        <dbReference type="EMBL" id="KAL3616460.1"/>
    </source>
</evidence>
<accession>A0ABD3BGD2</accession>
<evidence type="ECO:0000256" key="1">
    <source>
        <dbReference type="ARBA" id="ARBA00004123"/>
    </source>
</evidence>
<evidence type="ECO:0000259" key="6">
    <source>
        <dbReference type="PROSITE" id="PS50863"/>
    </source>
</evidence>
<dbReference type="SUPFAM" id="SSF101936">
    <property type="entry name" value="DNA-binding pseudobarrel domain"/>
    <property type="match status" value="2"/>
</dbReference>
<dbReference type="InterPro" id="IPR050655">
    <property type="entry name" value="Plant_B3_domain"/>
</dbReference>
<keyword evidence="4" id="KW-0804">Transcription</keyword>
<feature type="domain" description="TF-B3" evidence="6">
    <location>
        <begin position="117"/>
        <end position="214"/>
    </location>
</feature>
<evidence type="ECO:0000256" key="4">
    <source>
        <dbReference type="ARBA" id="ARBA00023163"/>
    </source>
</evidence>
<keyword evidence="3" id="KW-0238">DNA-binding</keyword>
<dbReference type="PANTHER" id="PTHR31920">
    <property type="entry name" value="B3 DOMAIN-CONTAINING"/>
    <property type="match status" value="1"/>
</dbReference>
<dbReference type="Gene3D" id="2.40.330.10">
    <property type="entry name" value="DNA-binding pseudobarrel domain"/>
    <property type="match status" value="2"/>
</dbReference>
<gene>
    <name evidence="7" type="ORF">CASFOL_039850</name>
</gene>
<organism evidence="7 8">
    <name type="scientific">Castilleja foliolosa</name>
    <dbReference type="NCBI Taxonomy" id="1961234"/>
    <lineage>
        <taxon>Eukaryota</taxon>
        <taxon>Viridiplantae</taxon>
        <taxon>Streptophyta</taxon>
        <taxon>Embryophyta</taxon>
        <taxon>Tracheophyta</taxon>
        <taxon>Spermatophyta</taxon>
        <taxon>Magnoliopsida</taxon>
        <taxon>eudicotyledons</taxon>
        <taxon>Gunneridae</taxon>
        <taxon>Pentapetalae</taxon>
        <taxon>asterids</taxon>
        <taxon>lamiids</taxon>
        <taxon>Lamiales</taxon>
        <taxon>Orobanchaceae</taxon>
        <taxon>Pedicularideae</taxon>
        <taxon>Castillejinae</taxon>
        <taxon>Castilleja</taxon>
    </lineage>
</organism>
<dbReference type="AlphaFoldDB" id="A0ABD3BGD2"/>
<reference evidence="8" key="1">
    <citation type="journal article" date="2024" name="IScience">
        <title>Strigolactones Initiate the Formation of Haustorium-like Structures in Castilleja.</title>
        <authorList>
            <person name="Buerger M."/>
            <person name="Peterson D."/>
            <person name="Chory J."/>
        </authorList>
    </citation>
    <scope>NUCLEOTIDE SEQUENCE [LARGE SCALE GENOMIC DNA]</scope>
</reference>
<dbReference type="PROSITE" id="PS50863">
    <property type="entry name" value="B3"/>
    <property type="match status" value="2"/>
</dbReference>
<keyword evidence="8" id="KW-1185">Reference proteome</keyword>
<feature type="domain" description="TF-B3" evidence="6">
    <location>
        <begin position="10"/>
        <end position="104"/>
    </location>
</feature>
<dbReference type="GO" id="GO:0005634">
    <property type="term" value="C:nucleus"/>
    <property type="evidence" value="ECO:0007669"/>
    <property type="project" value="UniProtKB-SubCell"/>
</dbReference>
<sequence>MNSNLGIYKHASFFKILLFDFSTKLRIPKEFVKKYGEIMPEEVILETEAGSKSWAVKIKPLDDTFCFNNGWPQFVKDNNLSDMDFLVFSLVSKSNFHVAIYGKDGVLRQPFSPVLNMKISFTAVNDHNRFFMVIPKAFAVQTGIAMKNTINLQNEGGGKKWRVNIDNERNGERFLLSEGWNVFREENNLSLEPTLRFEFDACSGNLILKKESEAVPTTTRKRGRPRKYY</sequence>
<evidence type="ECO:0000313" key="8">
    <source>
        <dbReference type="Proteomes" id="UP001632038"/>
    </source>
</evidence>